<dbReference type="EMBL" id="CM003378">
    <property type="protein sequence ID" value="KOM50233.1"/>
    <property type="molecule type" value="Genomic_DNA"/>
</dbReference>
<sequence length="160" mass="17682">MAATDPSSCRAKPSLLYLPPSLLHLQKGQSLSLFSAFESGNPEEGSASAARSLQPLQTDPASPPSTRLMIFSPLRRMVVSNVEGYGKSEGSRCSMSSKRRNREWIFTTSLYKIGTCLYAKWKLEQELYVSGSLFGLATEGRQHNGGSQLALRGCEHEYWM</sequence>
<dbReference type="AlphaFoldDB" id="A0A0L9V5I2"/>
<feature type="compositionally biased region" description="Polar residues" evidence="1">
    <location>
        <begin position="49"/>
        <end position="60"/>
    </location>
</feature>
<protein>
    <submittedName>
        <fullName evidence="2">Uncharacterized protein</fullName>
    </submittedName>
</protein>
<feature type="region of interest" description="Disordered" evidence="1">
    <location>
        <begin position="44"/>
        <end position="64"/>
    </location>
</feature>
<name>A0A0L9V5I2_PHAAN</name>
<organism evidence="2 3">
    <name type="scientific">Phaseolus angularis</name>
    <name type="common">Azuki bean</name>
    <name type="synonym">Vigna angularis</name>
    <dbReference type="NCBI Taxonomy" id="3914"/>
    <lineage>
        <taxon>Eukaryota</taxon>
        <taxon>Viridiplantae</taxon>
        <taxon>Streptophyta</taxon>
        <taxon>Embryophyta</taxon>
        <taxon>Tracheophyta</taxon>
        <taxon>Spermatophyta</taxon>
        <taxon>Magnoliopsida</taxon>
        <taxon>eudicotyledons</taxon>
        <taxon>Gunneridae</taxon>
        <taxon>Pentapetalae</taxon>
        <taxon>rosids</taxon>
        <taxon>fabids</taxon>
        <taxon>Fabales</taxon>
        <taxon>Fabaceae</taxon>
        <taxon>Papilionoideae</taxon>
        <taxon>50 kb inversion clade</taxon>
        <taxon>NPAAA clade</taxon>
        <taxon>indigoferoid/millettioid clade</taxon>
        <taxon>Phaseoleae</taxon>
        <taxon>Vigna</taxon>
    </lineage>
</organism>
<gene>
    <name evidence="2" type="ORF">LR48_Vigan08g106000</name>
</gene>
<evidence type="ECO:0000313" key="3">
    <source>
        <dbReference type="Proteomes" id="UP000053144"/>
    </source>
</evidence>
<evidence type="ECO:0000313" key="2">
    <source>
        <dbReference type="EMBL" id="KOM50233.1"/>
    </source>
</evidence>
<reference evidence="3" key="1">
    <citation type="journal article" date="2015" name="Proc. Natl. Acad. Sci. U.S.A.">
        <title>Genome sequencing of adzuki bean (Vigna angularis) provides insight into high starch and low fat accumulation and domestication.</title>
        <authorList>
            <person name="Yang K."/>
            <person name="Tian Z."/>
            <person name="Chen C."/>
            <person name="Luo L."/>
            <person name="Zhao B."/>
            <person name="Wang Z."/>
            <person name="Yu L."/>
            <person name="Li Y."/>
            <person name="Sun Y."/>
            <person name="Li W."/>
            <person name="Chen Y."/>
            <person name="Li Y."/>
            <person name="Zhang Y."/>
            <person name="Ai D."/>
            <person name="Zhao J."/>
            <person name="Shang C."/>
            <person name="Ma Y."/>
            <person name="Wu B."/>
            <person name="Wang M."/>
            <person name="Gao L."/>
            <person name="Sun D."/>
            <person name="Zhang P."/>
            <person name="Guo F."/>
            <person name="Wang W."/>
            <person name="Li Y."/>
            <person name="Wang J."/>
            <person name="Varshney R.K."/>
            <person name="Wang J."/>
            <person name="Ling H.Q."/>
            <person name="Wan P."/>
        </authorList>
    </citation>
    <scope>NUCLEOTIDE SEQUENCE</scope>
    <source>
        <strain evidence="3">cv. Jingnong 6</strain>
    </source>
</reference>
<proteinExistence type="predicted"/>
<dbReference type="Proteomes" id="UP000053144">
    <property type="component" value="Chromosome 8"/>
</dbReference>
<evidence type="ECO:0000256" key="1">
    <source>
        <dbReference type="SAM" id="MobiDB-lite"/>
    </source>
</evidence>
<dbReference type="Gramene" id="KOM50233">
    <property type="protein sequence ID" value="KOM50233"/>
    <property type="gene ID" value="LR48_Vigan08g106000"/>
</dbReference>
<accession>A0A0L9V5I2</accession>